<evidence type="ECO:0000256" key="7">
    <source>
        <dbReference type="ARBA" id="ARBA00030776"/>
    </source>
</evidence>
<proteinExistence type="inferred from homology"/>
<evidence type="ECO:0000256" key="3">
    <source>
        <dbReference type="ARBA" id="ARBA00023015"/>
    </source>
</evidence>
<dbReference type="AlphaFoldDB" id="A0A1F7YGW0"/>
<evidence type="ECO:0000259" key="10">
    <source>
        <dbReference type="Pfam" id="PF01272"/>
    </source>
</evidence>
<dbReference type="EMBL" id="MGGI01000012">
    <property type="protein sequence ID" value="OGM26584.1"/>
    <property type="molecule type" value="Genomic_DNA"/>
</dbReference>
<keyword evidence="8" id="KW-0175">Coiled coil</keyword>
<evidence type="ECO:0000256" key="5">
    <source>
        <dbReference type="ARBA" id="ARBA00023163"/>
    </source>
</evidence>
<dbReference type="NCBIfam" id="TIGR01462">
    <property type="entry name" value="greA"/>
    <property type="match status" value="1"/>
</dbReference>
<organism evidence="12 13">
    <name type="scientific">Candidatus Woesebacteria bacterium RIFCSPHIGHO2_01_FULL_39_28</name>
    <dbReference type="NCBI Taxonomy" id="1802496"/>
    <lineage>
        <taxon>Bacteria</taxon>
        <taxon>Candidatus Woeseibacteriota</taxon>
    </lineage>
</organism>
<gene>
    <name evidence="8" type="primary">greA</name>
    <name evidence="12" type="ORF">A2627_00995</name>
</gene>
<dbReference type="PIRSF" id="PIRSF006092">
    <property type="entry name" value="GreA_GreB"/>
    <property type="match status" value="1"/>
</dbReference>
<keyword evidence="4 8" id="KW-0238">DNA-binding</keyword>
<evidence type="ECO:0000256" key="1">
    <source>
        <dbReference type="ARBA" id="ARBA00008213"/>
    </source>
</evidence>
<dbReference type="Pfam" id="PF03449">
    <property type="entry name" value="GreA_GreB_N"/>
    <property type="match status" value="1"/>
</dbReference>
<dbReference type="SUPFAM" id="SSF46557">
    <property type="entry name" value="GreA transcript cleavage protein, N-terminal domain"/>
    <property type="match status" value="1"/>
</dbReference>
<dbReference type="HAMAP" id="MF_00105">
    <property type="entry name" value="GreA_GreB"/>
    <property type="match status" value="1"/>
</dbReference>
<feature type="coiled-coil region" evidence="8">
    <location>
        <begin position="51"/>
        <end position="78"/>
    </location>
</feature>
<dbReference type="GO" id="GO:0070063">
    <property type="term" value="F:RNA polymerase binding"/>
    <property type="evidence" value="ECO:0007669"/>
    <property type="project" value="InterPro"/>
</dbReference>
<dbReference type="InterPro" id="IPR023459">
    <property type="entry name" value="Tscrpt_elong_fac_GreA/B_fam"/>
</dbReference>
<evidence type="ECO:0000256" key="6">
    <source>
        <dbReference type="ARBA" id="ARBA00024916"/>
    </source>
</evidence>
<dbReference type="Proteomes" id="UP000178851">
    <property type="component" value="Unassembled WGS sequence"/>
</dbReference>
<feature type="domain" description="Transcription elongation factor GreA/GreB C-terminal" evidence="10">
    <location>
        <begin position="82"/>
        <end position="154"/>
    </location>
</feature>
<dbReference type="Gene3D" id="3.10.50.30">
    <property type="entry name" value="Transcription elongation factor, GreA/GreB, C-terminal domain"/>
    <property type="match status" value="1"/>
</dbReference>
<dbReference type="InterPro" id="IPR006359">
    <property type="entry name" value="Tscrpt_elong_fac_GreA"/>
</dbReference>
<sequence length="154" mass="16734">MKNNQKIQLTKVGYASLKLEYEDLVNNKRPQLVERLSNARGEGDLAENSDYSNARDELEFLDGRIEELKAVLENADIMSGKTNGKVNVGTRVVVGVNGNKQAFSIVGEWEADPSNKKISSSSPLGLALINKAVGDSVEVEAPAGKVLYKILSIE</sequence>
<dbReference type="GO" id="GO:0032784">
    <property type="term" value="P:regulation of DNA-templated transcription elongation"/>
    <property type="evidence" value="ECO:0007669"/>
    <property type="project" value="UniProtKB-UniRule"/>
</dbReference>
<dbReference type="SUPFAM" id="SSF54534">
    <property type="entry name" value="FKBP-like"/>
    <property type="match status" value="1"/>
</dbReference>
<dbReference type="InterPro" id="IPR018151">
    <property type="entry name" value="TF_GreA/GreB_CS"/>
</dbReference>
<evidence type="ECO:0000256" key="9">
    <source>
        <dbReference type="RuleBase" id="RU000556"/>
    </source>
</evidence>
<accession>A0A1F7YGW0</accession>
<comment type="similarity">
    <text evidence="1 8 9">Belongs to the GreA/GreB family.</text>
</comment>
<dbReference type="FunFam" id="1.10.287.180:FF:000001">
    <property type="entry name" value="Transcription elongation factor GreA"/>
    <property type="match status" value="1"/>
</dbReference>
<keyword evidence="3 8" id="KW-0805">Transcription regulation</keyword>
<dbReference type="NCBIfam" id="NF001263">
    <property type="entry name" value="PRK00226.1-4"/>
    <property type="match status" value="1"/>
</dbReference>
<name>A0A1F7YGW0_9BACT</name>
<dbReference type="InterPro" id="IPR028624">
    <property type="entry name" value="Tscrpt_elong_fac_GreA/B"/>
</dbReference>
<evidence type="ECO:0000259" key="11">
    <source>
        <dbReference type="Pfam" id="PF03449"/>
    </source>
</evidence>
<keyword evidence="5 8" id="KW-0804">Transcription</keyword>
<reference evidence="12 13" key="1">
    <citation type="journal article" date="2016" name="Nat. Commun.">
        <title>Thousands of microbial genomes shed light on interconnected biogeochemical processes in an aquifer system.</title>
        <authorList>
            <person name="Anantharaman K."/>
            <person name="Brown C.T."/>
            <person name="Hug L.A."/>
            <person name="Sharon I."/>
            <person name="Castelle C.J."/>
            <person name="Probst A.J."/>
            <person name="Thomas B.C."/>
            <person name="Singh A."/>
            <person name="Wilkins M.J."/>
            <person name="Karaoz U."/>
            <person name="Brodie E.L."/>
            <person name="Williams K.H."/>
            <person name="Hubbard S.S."/>
            <person name="Banfield J.F."/>
        </authorList>
    </citation>
    <scope>NUCLEOTIDE SEQUENCE [LARGE SCALE GENOMIC DNA]</scope>
</reference>
<protein>
    <recommendedName>
        <fullName evidence="2 8">Transcription elongation factor GreA</fullName>
    </recommendedName>
    <alternativeName>
        <fullName evidence="7 8">Transcript cleavage factor GreA</fullName>
    </alternativeName>
</protein>
<evidence type="ECO:0000313" key="13">
    <source>
        <dbReference type="Proteomes" id="UP000178851"/>
    </source>
</evidence>
<dbReference type="Pfam" id="PF01272">
    <property type="entry name" value="GreA_GreB"/>
    <property type="match status" value="1"/>
</dbReference>
<dbReference type="GO" id="GO:0003677">
    <property type="term" value="F:DNA binding"/>
    <property type="evidence" value="ECO:0007669"/>
    <property type="project" value="UniProtKB-UniRule"/>
</dbReference>
<dbReference type="InterPro" id="IPR036805">
    <property type="entry name" value="Tscrpt_elong_fac_GreA/B_N_sf"/>
</dbReference>
<feature type="domain" description="Transcription elongation factor GreA/GreB N-terminal" evidence="11">
    <location>
        <begin position="7"/>
        <end position="77"/>
    </location>
</feature>
<evidence type="ECO:0000256" key="8">
    <source>
        <dbReference type="HAMAP-Rule" id="MF_00105"/>
    </source>
</evidence>
<dbReference type="GO" id="GO:0006354">
    <property type="term" value="P:DNA-templated transcription elongation"/>
    <property type="evidence" value="ECO:0007669"/>
    <property type="project" value="TreeGrafter"/>
</dbReference>
<dbReference type="PANTHER" id="PTHR30437">
    <property type="entry name" value="TRANSCRIPTION ELONGATION FACTOR GREA"/>
    <property type="match status" value="1"/>
</dbReference>
<dbReference type="InterPro" id="IPR022691">
    <property type="entry name" value="Tscrpt_elong_fac_GreA/B_N"/>
</dbReference>
<evidence type="ECO:0000256" key="2">
    <source>
        <dbReference type="ARBA" id="ARBA00013729"/>
    </source>
</evidence>
<comment type="function">
    <text evidence="6 8 9">Necessary for efficient RNA polymerase transcription elongation past template-encoded arresting sites. The arresting sites in DNA have the property of trapping a certain fraction of elongating RNA polymerases that pass through, resulting in locked ternary complexes. Cleavage of the nascent transcript by cleavage factors such as GreA or GreB allows the resumption of elongation from the new 3'terminus. GreA releases sequences of 2 to 3 nucleotides.</text>
</comment>
<dbReference type="InterPro" id="IPR036953">
    <property type="entry name" value="GreA/GreB_C_sf"/>
</dbReference>
<dbReference type="InterPro" id="IPR001437">
    <property type="entry name" value="Tscrpt_elong_fac_GreA/B_C"/>
</dbReference>
<evidence type="ECO:0000313" key="12">
    <source>
        <dbReference type="EMBL" id="OGM26584.1"/>
    </source>
</evidence>
<comment type="caution">
    <text evidence="12">The sequence shown here is derived from an EMBL/GenBank/DDBJ whole genome shotgun (WGS) entry which is preliminary data.</text>
</comment>
<dbReference type="PANTHER" id="PTHR30437:SF4">
    <property type="entry name" value="TRANSCRIPTION ELONGATION FACTOR GREA"/>
    <property type="match status" value="1"/>
</dbReference>
<dbReference type="Gene3D" id="1.10.287.180">
    <property type="entry name" value="Transcription elongation factor, GreA/GreB, N-terminal domain"/>
    <property type="match status" value="1"/>
</dbReference>
<evidence type="ECO:0000256" key="4">
    <source>
        <dbReference type="ARBA" id="ARBA00023125"/>
    </source>
</evidence>
<dbReference type="PROSITE" id="PS00830">
    <property type="entry name" value="GREAB_2"/>
    <property type="match status" value="1"/>
</dbReference>